<evidence type="ECO:0000256" key="1">
    <source>
        <dbReference type="ARBA" id="ARBA00001954"/>
    </source>
</evidence>
<keyword evidence="10" id="KW-0560">Oxidoreductase</keyword>
<keyword evidence="12" id="KW-0805">Transcription regulation</keyword>
<keyword evidence="22" id="KW-1185">Reference proteome</keyword>
<name>A0A4Z0A5S1_9AGAM</name>
<keyword evidence="13" id="KW-0804">Transcription</keyword>
<evidence type="ECO:0000256" key="4">
    <source>
        <dbReference type="ARBA" id="ARBA00008037"/>
    </source>
</evidence>
<comment type="subunit">
    <text evidence="17">Component of the mitochondrial contact site and cristae organizing system (MICOS) complex.</text>
</comment>
<feature type="domain" description="PHD-type" evidence="19">
    <location>
        <begin position="11"/>
        <end position="67"/>
    </location>
</feature>
<keyword evidence="6 16" id="KW-0863">Zinc-finger</keyword>
<dbReference type="SMART" id="SM00558">
    <property type="entry name" value="JmjC"/>
    <property type="match status" value="1"/>
</dbReference>
<gene>
    <name evidence="21" type="ORF">EWM64_g2277</name>
</gene>
<evidence type="ECO:0000313" key="22">
    <source>
        <dbReference type="Proteomes" id="UP000298061"/>
    </source>
</evidence>
<dbReference type="GO" id="GO:0008270">
    <property type="term" value="F:zinc ion binding"/>
    <property type="evidence" value="ECO:0007669"/>
    <property type="project" value="UniProtKB-KW"/>
</dbReference>
<comment type="function">
    <text evidence="2">Histone demethylase that specifically demethylates 'Lys-36' of histone H3, thereby playing a central role in histone code.</text>
</comment>
<feature type="compositionally biased region" description="Basic residues" evidence="18">
    <location>
        <begin position="468"/>
        <end position="478"/>
    </location>
</feature>
<evidence type="ECO:0000256" key="18">
    <source>
        <dbReference type="SAM" id="MobiDB-lite"/>
    </source>
</evidence>
<dbReference type="SUPFAM" id="SSF51197">
    <property type="entry name" value="Clavaminate synthase-like"/>
    <property type="match status" value="1"/>
</dbReference>
<dbReference type="OrthoDB" id="5876800at2759"/>
<evidence type="ECO:0000256" key="10">
    <source>
        <dbReference type="ARBA" id="ARBA00023002"/>
    </source>
</evidence>
<evidence type="ECO:0000259" key="19">
    <source>
        <dbReference type="PROSITE" id="PS50016"/>
    </source>
</evidence>
<comment type="caution">
    <text evidence="21">The sequence shown here is derived from an EMBL/GenBank/DDBJ whole genome shotgun (WGS) entry which is preliminary data.</text>
</comment>
<dbReference type="Pfam" id="PF00628">
    <property type="entry name" value="PHD"/>
    <property type="match status" value="1"/>
</dbReference>
<dbReference type="SUPFAM" id="SSF57903">
    <property type="entry name" value="FYVE/PHD zinc finger"/>
    <property type="match status" value="1"/>
</dbReference>
<comment type="catalytic activity">
    <reaction evidence="15">
        <text>N(6),N(6)-dimethyl-L-lysyl(36)-[histone H3] + 2 2-oxoglutarate + 2 O2 = L-lysyl(36)-[histone H3] + 2 formaldehyde + 2 succinate + 2 CO2</text>
        <dbReference type="Rhea" id="RHEA:42032"/>
        <dbReference type="Rhea" id="RHEA-COMP:9785"/>
        <dbReference type="Rhea" id="RHEA-COMP:9787"/>
        <dbReference type="ChEBI" id="CHEBI:15379"/>
        <dbReference type="ChEBI" id="CHEBI:16526"/>
        <dbReference type="ChEBI" id="CHEBI:16810"/>
        <dbReference type="ChEBI" id="CHEBI:16842"/>
        <dbReference type="ChEBI" id="CHEBI:29969"/>
        <dbReference type="ChEBI" id="CHEBI:30031"/>
        <dbReference type="ChEBI" id="CHEBI:61976"/>
        <dbReference type="EC" id="1.14.11.27"/>
    </reaction>
</comment>
<keyword evidence="9" id="KW-0223">Dioxygenase</keyword>
<dbReference type="EMBL" id="SFCI01000179">
    <property type="protein sequence ID" value="TFY81734.1"/>
    <property type="molecule type" value="Genomic_DNA"/>
</dbReference>
<dbReference type="Pfam" id="PF09769">
    <property type="entry name" value="ApoO"/>
    <property type="match status" value="1"/>
</dbReference>
<evidence type="ECO:0000256" key="8">
    <source>
        <dbReference type="ARBA" id="ARBA00022853"/>
    </source>
</evidence>
<dbReference type="InterPro" id="IPR019166">
    <property type="entry name" value="MIC26/MIC27"/>
</dbReference>
<dbReference type="InterPro" id="IPR019786">
    <property type="entry name" value="Zinc_finger_PHD-type_CS"/>
</dbReference>
<evidence type="ECO:0000256" key="13">
    <source>
        <dbReference type="ARBA" id="ARBA00023163"/>
    </source>
</evidence>
<comment type="subcellular location">
    <subcellularLocation>
        <location evidence="17">Mitochondrion inner membrane</location>
    </subcellularLocation>
    <subcellularLocation>
        <location evidence="3">Nucleus</location>
    </subcellularLocation>
</comment>
<reference evidence="21 22" key="1">
    <citation type="submission" date="2019-02" db="EMBL/GenBank/DDBJ databases">
        <title>Genome sequencing of the rare red list fungi Hericium alpestre (H. flagellum).</title>
        <authorList>
            <person name="Buettner E."/>
            <person name="Kellner H."/>
        </authorList>
    </citation>
    <scope>NUCLEOTIDE SEQUENCE [LARGE SCALE GENOMIC DNA]</scope>
    <source>
        <strain evidence="21 22">DSM 108284</strain>
    </source>
</reference>
<dbReference type="GO" id="GO:0005634">
    <property type="term" value="C:nucleus"/>
    <property type="evidence" value="ECO:0007669"/>
    <property type="project" value="UniProtKB-SubCell"/>
</dbReference>
<comment type="function">
    <text evidence="17">Component of the MICOS complex, a large protein complex of the mitochondrial inner membrane that plays crucial roles in the maintenance of crista junctions, inner membrane architecture, and formation of contact sites to the outer membrane.</text>
</comment>
<keyword evidence="11" id="KW-0408">Iron</keyword>
<dbReference type="GO" id="GO:0042407">
    <property type="term" value="P:cristae formation"/>
    <property type="evidence" value="ECO:0007669"/>
    <property type="project" value="InterPro"/>
</dbReference>
<keyword evidence="14" id="KW-0539">Nucleus</keyword>
<evidence type="ECO:0000256" key="12">
    <source>
        <dbReference type="ARBA" id="ARBA00023015"/>
    </source>
</evidence>
<accession>A0A4Z0A5S1</accession>
<dbReference type="PROSITE" id="PS01359">
    <property type="entry name" value="ZF_PHD_1"/>
    <property type="match status" value="1"/>
</dbReference>
<evidence type="ECO:0000256" key="7">
    <source>
        <dbReference type="ARBA" id="ARBA00022833"/>
    </source>
</evidence>
<evidence type="ECO:0000313" key="21">
    <source>
        <dbReference type="EMBL" id="TFY81734.1"/>
    </source>
</evidence>
<evidence type="ECO:0000256" key="6">
    <source>
        <dbReference type="ARBA" id="ARBA00022771"/>
    </source>
</evidence>
<keyword evidence="17" id="KW-0496">Mitochondrion</keyword>
<dbReference type="PROSITE" id="PS51184">
    <property type="entry name" value="JMJC"/>
    <property type="match status" value="1"/>
</dbReference>
<keyword evidence="5" id="KW-0479">Metal-binding</keyword>
<keyword evidence="17" id="KW-0472">Membrane</keyword>
<evidence type="ECO:0000256" key="17">
    <source>
        <dbReference type="RuleBase" id="RU363021"/>
    </source>
</evidence>
<dbReference type="SMART" id="SM00249">
    <property type="entry name" value="PHD"/>
    <property type="match status" value="1"/>
</dbReference>
<dbReference type="InterPro" id="IPR050690">
    <property type="entry name" value="JHDM1_Histone_Demethylase"/>
</dbReference>
<sequence length="817" mass="90903">MSMDTEPSASADACPACKDASQSSADAEKESWVRCDACKKWFHWRCVGAGEQLEALDKWFCGPCREANPARKITMKPPARKSSRNKTVRDYADLHSGVHTSDPQRHIQALEAKVSPEHNFRTMAGAEISQEWLENDPTAMTEPVLIPSPEGLGMKMPDKDLTIDKIADIVGRDKSVEVIGWTMGKWAEYYAQSPSARDKIRNVISLEISGTDLADQVLPPRLVRELPLELTVGQDWHIDFAGSSVYYHLLRGSKVRTTPSKQKWMLIITHKVFYFIRPTPANLAAYERWSGTEMQSHTSLADLVDNVVKVTLTEGNTMMIPTGWIHAVYTPADTLVFGGNFLHSYNAQTQLKVREIEIATHVPKKFRFPFFTKLCWYVAEKYLRDLKAKEEFSSRVLDSIEAITHFLVSEARTMERGSDAAKRQAKEQVPGDRVKDAPALARELRWRVRMAAGYDSDGEAGPSEPRKGARPAHVNKRKRNEDDAEERESPSIFRNFRPKRWDGVEEVADPPKDQTLRITLLPEDDVWKEKWLRWGDAEDIAADDADGVNVTVRRTRHVLTKPRRTLLATAAATAVALHESPPREKFPIYPSSDPIIVLSDTPSELELQIGNARRAVTSKLQDAHGQVQGAVGRWIGIENAVEARVKSLIAPDEPLTPGILYSGIAALSGSVLTRTRGLPLRILSPPTLFILSMNYFLPKTSHNIAAYLGELEQRFAPGFAEKHAIGRAHASMAWERAKEGLEDAKTKAREGVSGVLNKVQERTGLKVGEAAPAAADVSKRALDASQDVKEEVAVVVTDGSKQGSPQAQEAKDEKRLV</sequence>
<feature type="region of interest" description="Disordered" evidence="18">
    <location>
        <begin position="454"/>
        <end position="491"/>
    </location>
</feature>
<dbReference type="GO" id="GO:0140680">
    <property type="term" value="F:histone H3K36me/H3K36me2 demethylase activity"/>
    <property type="evidence" value="ECO:0007669"/>
    <property type="project" value="UniProtKB-EC"/>
</dbReference>
<feature type="domain" description="JmjC" evidence="20">
    <location>
        <begin position="181"/>
        <end position="358"/>
    </location>
</feature>
<evidence type="ECO:0000259" key="20">
    <source>
        <dbReference type="PROSITE" id="PS51184"/>
    </source>
</evidence>
<evidence type="ECO:0000256" key="2">
    <source>
        <dbReference type="ARBA" id="ARBA00003909"/>
    </source>
</evidence>
<dbReference type="AlphaFoldDB" id="A0A4Z0A5S1"/>
<comment type="similarity">
    <text evidence="4">Belongs to the JHDM1 histone demethylase family.</text>
</comment>
<protein>
    <recommendedName>
        <fullName evidence="17">MICOS complex subunit</fullName>
    </recommendedName>
</protein>
<evidence type="ECO:0000256" key="15">
    <source>
        <dbReference type="ARBA" id="ARBA00047915"/>
    </source>
</evidence>
<organism evidence="21 22">
    <name type="scientific">Hericium alpestre</name>
    <dbReference type="NCBI Taxonomy" id="135208"/>
    <lineage>
        <taxon>Eukaryota</taxon>
        <taxon>Fungi</taxon>
        <taxon>Dikarya</taxon>
        <taxon>Basidiomycota</taxon>
        <taxon>Agaricomycotina</taxon>
        <taxon>Agaricomycetes</taxon>
        <taxon>Russulales</taxon>
        <taxon>Hericiaceae</taxon>
        <taxon>Hericium</taxon>
    </lineage>
</organism>
<comment type="cofactor">
    <cofactor evidence="1">
        <name>Fe(2+)</name>
        <dbReference type="ChEBI" id="CHEBI:29033"/>
    </cofactor>
</comment>
<dbReference type="PROSITE" id="PS50016">
    <property type="entry name" value="ZF_PHD_2"/>
    <property type="match status" value="1"/>
</dbReference>
<evidence type="ECO:0000256" key="14">
    <source>
        <dbReference type="ARBA" id="ARBA00023242"/>
    </source>
</evidence>
<dbReference type="Pfam" id="PF17811">
    <property type="entry name" value="JHD"/>
    <property type="match status" value="1"/>
</dbReference>
<dbReference type="InterPro" id="IPR019787">
    <property type="entry name" value="Znf_PHD-finger"/>
</dbReference>
<dbReference type="Proteomes" id="UP000298061">
    <property type="component" value="Unassembled WGS sequence"/>
</dbReference>
<dbReference type="InterPro" id="IPR041070">
    <property type="entry name" value="JHD"/>
</dbReference>
<dbReference type="PANTHER" id="PTHR23123">
    <property type="entry name" value="PHD/F-BOX CONTAINING PROTEIN"/>
    <property type="match status" value="1"/>
</dbReference>
<evidence type="ECO:0000256" key="11">
    <source>
        <dbReference type="ARBA" id="ARBA00023004"/>
    </source>
</evidence>
<dbReference type="GO" id="GO:0061617">
    <property type="term" value="C:MICOS complex"/>
    <property type="evidence" value="ECO:0007669"/>
    <property type="project" value="UniProtKB-UniRule"/>
</dbReference>
<keyword evidence="17" id="KW-0999">Mitochondrion inner membrane</keyword>
<evidence type="ECO:0000256" key="9">
    <source>
        <dbReference type="ARBA" id="ARBA00022964"/>
    </source>
</evidence>
<keyword evidence="8" id="KW-0156">Chromatin regulator</keyword>
<feature type="region of interest" description="Disordered" evidence="18">
    <location>
        <begin position="797"/>
        <end position="817"/>
    </location>
</feature>
<dbReference type="InterPro" id="IPR011011">
    <property type="entry name" value="Znf_FYVE_PHD"/>
</dbReference>
<dbReference type="Gene3D" id="2.60.120.650">
    <property type="entry name" value="Cupin"/>
    <property type="match status" value="2"/>
</dbReference>
<dbReference type="CDD" id="cd15517">
    <property type="entry name" value="PHD_TCF19_like"/>
    <property type="match status" value="1"/>
</dbReference>
<dbReference type="STRING" id="135208.A0A4Z0A5S1"/>
<evidence type="ECO:0000256" key="3">
    <source>
        <dbReference type="ARBA" id="ARBA00004123"/>
    </source>
</evidence>
<dbReference type="InterPro" id="IPR001965">
    <property type="entry name" value="Znf_PHD"/>
</dbReference>
<dbReference type="InterPro" id="IPR003347">
    <property type="entry name" value="JmjC_dom"/>
</dbReference>
<evidence type="ECO:0000256" key="5">
    <source>
        <dbReference type="ARBA" id="ARBA00022723"/>
    </source>
</evidence>
<keyword evidence="7" id="KW-0862">Zinc</keyword>
<proteinExistence type="inferred from homology"/>
<evidence type="ECO:0000256" key="16">
    <source>
        <dbReference type="PROSITE-ProRule" id="PRU00146"/>
    </source>
</evidence>